<dbReference type="Pfam" id="PF04919">
    <property type="entry name" value="DUF655"/>
    <property type="match status" value="1"/>
</dbReference>
<dbReference type="Gene3D" id="2.40.50.140">
    <property type="entry name" value="Nucleic acid-binding proteins"/>
    <property type="match status" value="1"/>
</dbReference>
<evidence type="ECO:0000313" key="3">
    <source>
        <dbReference type="Proteomes" id="UP000716004"/>
    </source>
</evidence>
<reference evidence="1" key="1">
    <citation type="submission" date="2021-04" db="EMBL/GenBank/DDBJ databases">
        <title>Genomic insights into ecological role and evolution of a novel Thermoplasmata order Candidatus Sysuiplasmatales.</title>
        <authorList>
            <person name="Yuan Y."/>
        </authorList>
    </citation>
    <scope>NUCLEOTIDE SEQUENCE</scope>
    <source>
        <strain evidence="2">TUT19-bin139</strain>
        <strain evidence="1">YP2-bin.285</strain>
    </source>
</reference>
<dbReference type="SUPFAM" id="SSF160975">
    <property type="entry name" value="AF1531-like"/>
    <property type="match status" value="1"/>
</dbReference>
<proteinExistence type="predicted"/>
<dbReference type="InterPro" id="IPR007003">
    <property type="entry name" value="DUF655"/>
</dbReference>
<organism evidence="1 3">
    <name type="scientific">Candidatus Sysuiplasma superficiale</name>
    <dbReference type="NCBI Taxonomy" id="2823368"/>
    <lineage>
        <taxon>Archaea</taxon>
        <taxon>Methanobacteriati</taxon>
        <taxon>Thermoplasmatota</taxon>
        <taxon>Thermoplasmata</taxon>
        <taxon>Candidatus Sysuiplasmatales</taxon>
        <taxon>Candidatus Sysuiplasmataceae</taxon>
        <taxon>Candidatus Sysuiplasma</taxon>
    </lineage>
</organism>
<comment type="caution">
    <text evidence="1">The sequence shown here is derived from an EMBL/GenBank/DDBJ whole genome shotgun (WGS) entry which is preliminary data.</text>
</comment>
<dbReference type="Gene3D" id="1.10.150.280">
    <property type="entry name" value="AF1531-like domain"/>
    <property type="match status" value="1"/>
</dbReference>
<protein>
    <submittedName>
        <fullName evidence="1">DUF655 domain-containing protein</fullName>
    </submittedName>
</protein>
<gene>
    <name evidence="1" type="ORF">J9259_08135</name>
    <name evidence="2" type="ORF">KIY12_07550</name>
</gene>
<dbReference type="PANTHER" id="PTHR40734">
    <property type="entry name" value="TRNA-SPECIFIC ADENOSINE DEAMINASE-RELATED"/>
    <property type="match status" value="1"/>
</dbReference>
<accession>A0A8J7YQI4</accession>
<evidence type="ECO:0000313" key="2">
    <source>
        <dbReference type="EMBL" id="MBX8644557.1"/>
    </source>
</evidence>
<dbReference type="EMBL" id="JAGVSJ010000028">
    <property type="protein sequence ID" value="MBX8632463.1"/>
    <property type="molecule type" value="Genomic_DNA"/>
</dbReference>
<dbReference type="PANTHER" id="PTHR40734:SF1">
    <property type="entry name" value="DNA-BINDING PROTEIN"/>
    <property type="match status" value="1"/>
</dbReference>
<dbReference type="Proteomes" id="UP000750197">
    <property type="component" value="Unassembled WGS sequence"/>
</dbReference>
<name>A0A8J7YQI4_9ARCH</name>
<dbReference type="InterPro" id="IPR012340">
    <property type="entry name" value="NA-bd_OB-fold"/>
</dbReference>
<dbReference type="Proteomes" id="UP000716004">
    <property type="component" value="Unassembled WGS sequence"/>
</dbReference>
<dbReference type="AlphaFoldDB" id="A0A8J7YQI4"/>
<sequence length="182" mass="21223">MEDYAYILDYLPQGSPSERGFKHDPTCYAIGAEEFKLFELVPKSGVVLSPGDKVYIGKEMQLRQQVIHVKRRLSYEELTSNGQSELPHAIEQIVKDNEARFVRFFNEAQPITTRLHTLELLPGLGKKSMWSIIEERRKEKFKSLEDLEKRVPTIHHPAKLIARRIVDELSNKDQKYRLFVAR</sequence>
<dbReference type="EMBL" id="JAHEAC010000073">
    <property type="protein sequence ID" value="MBX8644557.1"/>
    <property type="molecule type" value="Genomic_DNA"/>
</dbReference>
<evidence type="ECO:0000313" key="1">
    <source>
        <dbReference type="EMBL" id="MBX8632463.1"/>
    </source>
</evidence>